<gene>
    <name evidence="2" type="ORF">V8G54_026368</name>
</gene>
<accession>A0AAQ3MZZ5</accession>
<sequence>MSSSLSSSFLRFFFTFFPTLETFSSGAKPLLSNTFSSFFTFFLVDLFSMSRSTVTLRLSFFLSALSFLRPLFLSSITLSSFLDTSSVFFLFLLDFLSESRSSGPSR</sequence>
<evidence type="ECO:0000256" key="1">
    <source>
        <dbReference type="SAM" id="Phobius"/>
    </source>
</evidence>
<dbReference type="EMBL" id="CP144693">
    <property type="protein sequence ID" value="WVZ00299.1"/>
    <property type="molecule type" value="Genomic_DNA"/>
</dbReference>
<protein>
    <submittedName>
        <fullName evidence="2">Uncharacterized protein</fullName>
    </submittedName>
</protein>
<reference evidence="2 3" key="1">
    <citation type="journal article" date="2023" name="Life. Sci Alliance">
        <title>Evolutionary insights into 3D genome organization and epigenetic landscape of Vigna mungo.</title>
        <authorList>
            <person name="Junaid A."/>
            <person name="Singh B."/>
            <person name="Bhatia S."/>
        </authorList>
    </citation>
    <scope>NUCLEOTIDE SEQUENCE [LARGE SCALE GENOMIC DNA]</scope>
    <source>
        <strain evidence="2">Urdbean</strain>
    </source>
</reference>
<dbReference type="AlphaFoldDB" id="A0AAQ3MZZ5"/>
<keyword evidence="1" id="KW-0812">Transmembrane</keyword>
<dbReference type="Proteomes" id="UP001374535">
    <property type="component" value="Chromosome 8"/>
</dbReference>
<evidence type="ECO:0000313" key="3">
    <source>
        <dbReference type="Proteomes" id="UP001374535"/>
    </source>
</evidence>
<proteinExistence type="predicted"/>
<keyword evidence="3" id="KW-1185">Reference proteome</keyword>
<feature type="transmembrane region" description="Helical" evidence="1">
    <location>
        <begin position="30"/>
        <end position="47"/>
    </location>
</feature>
<organism evidence="2 3">
    <name type="scientific">Vigna mungo</name>
    <name type="common">Black gram</name>
    <name type="synonym">Phaseolus mungo</name>
    <dbReference type="NCBI Taxonomy" id="3915"/>
    <lineage>
        <taxon>Eukaryota</taxon>
        <taxon>Viridiplantae</taxon>
        <taxon>Streptophyta</taxon>
        <taxon>Embryophyta</taxon>
        <taxon>Tracheophyta</taxon>
        <taxon>Spermatophyta</taxon>
        <taxon>Magnoliopsida</taxon>
        <taxon>eudicotyledons</taxon>
        <taxon>Gunneridae</taxon>
        <taxon>Pentapetalae</taxon>
        <taxon>rosids</taxon>
        <taxon>fabids</taxon>
        <taxon>Fabales</taxon>
        <taxon>Fabaceae</taxon>
        <taxon>Papilionoideae</taxon>
        <taxon>50 kb inversion clade</taxon>
        <taxon>NPAAA clade</taxon>
        <taxon>indigoferoid/millettioid clade</taxon>
        <taxon>Phaseoleae</taxon>
        <taxon>Vigna</taxon>
    </lineage>
</organism>
<keyword evidence="1" id="KW-1133">Transmembrane helix</keyword>
<keyword evidence="1" id="KW-0472">Membrane</keyword>
<evidence type="ECO:0000313" key="2">
    <source>
        <dbReference type="EMBL" id="WVZ00299.1"/>
    </source>
</evidence>
<feature type="transmembrane region" description="Helical" evidence="1">
    <location>
        <begin position="54"/>
        <end position="72"/>
    </location>
</feature>
<name>A0AAQ3MZZ5_VIGMU</name>